<comment type="similarity">
    <text evidence="1">Belongs to the UDP-N-acetylglucosamine 2-epimerase family.</text>
</comment>
<keyword evidence="4" id="KW-1185">Reference proteome</keyword>
<dbReference type="NCBIfam" id="TIGR00236">
    <property type="entry name" value="wecB"/>
    <property type="match status" value="1"/>
</dbReference>
<dbReference type="CDD" id="cd03786">
    <property type="entry name" value="GTB_UDP-GlcNAc_2-Epimerase"/>
    <property type="match status" value="1"/>
</dbReference>
<comment type="caution">
    <text evidence="3">The sequence shown here is derived from an EMBL/GenBank/DDBJ whole genome shotgun (WGS) entry which is preliminary data.</text>
</comment>
<evidence type="ECO:0000259" key="2">
    <source>
        <dbReference type="Pfam" id="PF02350"/>
    </source>
</evidence>
<accession>A0ABY1M1Y4</accession>
<proteinExistence type="inferred from homology"/>
<dbReference type="PANTHER" id="PTHR43174">
    <property type="entry name" value="UDP-N-ACETYLGLUCOSAMINE 2-EPIMERASE"/>
    <property type="match status" value="1"/>
</dbReference>
<gene>
    <name evidence="3" type="ORF">SAMN02744124_03775</name>
</gene>
<evidence type="ECO:0000313" key="3">
    <source>
        <dbReference type="EMBL" id="SMF57013.1"/>
    </source>
</evidence>
<dbReference type="InterPro" id="IPR029767">
    <property type="entry name" value="WecB-like"/>
</dbReference>
<reference evidence="3 4" key="1">
    <citation type="submission" date="2017-04" db="EMBL/GenBank/DDBJ databases">
        <authorList>
            <person name="Varghese N."/>
            <person name="Submissions S."/>
        </authorList>
    </citation>
    <scope>NUCLEOTIDE SEQUENCE [LARGE SCALE GENOMIC DNA]</scope>
    <source>
        <strain evidence="3 4">J12</strain>
    </source>
</reference>
<dbReference type="Gene3D" id="3.40.50.2000">
    <property type="entry name" value="Glycogen Phosphorylase B"/>
    <property type="match status" value="2"/>
</dbReference>
<protein>
    <submittedName>
        <fullName evidence="3">UDP-N-acetylglucosamine 2-epimerase (Non-hydrolysing)</fullName>
    </submittedName>
</protein>
<dbReference type="EMBL" id="FXAE01000052">
    <property type="protein sequence ID" value="SMF57013.1"/>
    <property type="molecule type" value="Genomic_DNA"/>
</dbReference>
<dbReference type="Pfam" id="PF02350">
    <property type="entry name" value="Epimerase_2"/>
    <property type="match status" value="1"/>
</dbReference>
<feature type="domain" description="UDP-N-acetylglucosamine 2-epimerase" evidence="2">
    <location>
        <begin position="37"/>
        <end position="363"/>
    </location>
</feature>
<evidence type="ECO:0000313" key="4">
    <source>
        <dbReference type="Proteomes" id="UP000192939"/>
    </source>
</evidence>
<evidence type="ECO:0000256" key="1">
    <source>
        <dbReference type="RuleBase" id="RU003513"/>
    </source>
</evidence>
<dbReference type="InterPro" id="IPR003331">
    <property type="entry name" value="UDP_GlcNAc_Epimerase_2_dom"/>
</dbReference>
<dbReference type="Proteomes" id="UP000192939">
    <property type="component" value="Unassembled WGS sequence"/>
</dbReference>
<sequence length="371" mass="41798">MSQQGDETVKIMTILGTRPEIIRLSRIIPLLDQWADKHVLVHTGQNFTASLSDVFFQELGLRQPDYVFQDQQTTLGSQLAAMFGQMEQILEAERPDRVLLLGDTNSALCAILAERLGYPVIHMEAGNRCFDLEVPEEKNRKLIDAVSTINMPYTPQSKAHLLAEGVPSNRIVLIGNPIYEVMKHYEPQIEASDILQRLGLREGDYYLVTTHRAENVDRPPSLHAIMDGLNRVAEMSSKRLICSIHPRTRSRIEQDLKLEMHPLVEFYEPFGFFDFVKLEKHALCALTDSGTVQEECCIMQVPTVTIRRTTERPETVDCGSNVVSGIDAGRIAEAAKMMSGMERSWPCPEGYLEEKVSQKVVKFVLGGKLNV</sequence>
<organism evidence="3 4">
    <name type="scientific">Paenibacillus barengoltzii J12</name>
    <dbReference type="NCBI Taxonomy" id="935846"/>
    <lineage>
        <taxon>Bacteria</taxon>
        <taxon>Bacillati</taxon>
        <taxon>Bacillota</taxon>
        <taxon>Bacilli</taxon>
        <taxon>Bacillales</taxon>
        <taxon>Paenibacillaceae</taxon>
        <taxon>Paenibacillus</taxon>
    </lineage>
</organism>
<keyword evidence="1" id="KW-0413">Isomerase</keyword>
<dbReference type="SUPFAM" id="SSF53756">
    <property type="entry name" value="UDP-Glycosyltransferase/glycogen phosphorylase"/>
    <property type="match status" value="1"/>
</dbReference>
<dbReference type="PANTHER" id="PTHR43174:SF1">
    <property type="entry name" value="UDP-N-ACETYLGLUCOSAMINE 2-EPIMERASE"/>
    <property type="match status" value="1"/>
</dbReference>
<name>A0ABY1M1Y4_9BACL</name>